<dbReference type="PANTHER" id="PTHR40031">
    <property type="entry name" value="HYPOTHETICAL MEMBRANE SPANNING PROTEIN"/>
    <property type="match status" value="1"/>
</dbReference>
<keyword evidence="1" id="KW-0812">Transmembrane</keyword>
<dbReference type="GO" id="GO:0016787">
    <property type="term" value="F:hydrolase activity"/>
    <property type="evidence" value="ECO:0007669"/>
    <property type="project" value="UniProtKB-KW"/>
</dbReference>
<dbReference type="RefSeq" id="WP_184522865.1">
    <property type="nucleotide sequence ID" value="NZ_JACHGK010000002.1"/>
</dbReference>
<protein>
    <submittedName>
        <fullName evidence="2">Membrane-bound metal-dependent hydrolase YbcI (DUF457 family)</fullName>
    </submittedName>
</protein>
<gene>
    <name evidence="2" type="ORF">HNR53_000714</name>
</gene>
<name>A0A7X0HP08_9BACI</name>
<dbReference type="Proteomes" id="UP000531594">
    <property type="component" value="Unassembled WGS sequence"/>
</dbReference>
<dbReference type="AlphaFoldDB" id="A0A7X0HP08"/>
<dbReference type="InterPro" id="IPR007404">
    <property type="entry name" value="YdjM-like"/>
</dbReference>
<dbReference type="InterPro" id="IPR053170">
    <property type="entry name" value="Transcription_regulator"/>
</dbReference>
<dbReference type="PANTHER" id="PTHR40031:SF1">
    <property type="entry name" value="MEMBRANE-BOUND METAL-DEPENDENT HYDROLASE"/>
    <property type="match status" value="1"/>
</dbReference>
<dbReference type="Pfam" id="PF04307">
    <property type="entry name" value="YdjM"/>
    <property type="match status" value="1"/>
</dbReference>
<sequence length="112" mass="13091">MNGGLYFSTFLFWTFLAILLHVLFDICNIYGTQALRPWNQKWIALNILPIFDPFIMSLLVLGTVLWILGFSPGMVFSFVYILILLYILLRYVIQQKIKRQLLSESYSEGPIH</sequence>
<reference evidence="2 3" key="1">
    <citation type="submission" date="2020-08" db="EMBL/GenBank/DDBJ databases">
        <title>Genomic Encyclopedia of Type Strains, Phase IV (KMG-IV): sequencing the most valuable type-strain genomes for metagenomic binning, comparative biology and taxonomic classification.</title>
        <authorList>
            <person name="Goeker M."/>
        </authorList>
    </citation>
    <scope>NUCLEOTIDE SEQUENCE [LARGE SCALE GENOMIC DNA]</scope>
    <source>
        <strain evidence="2 3">DSM 5391</strain>
    </source>
</reference>
<keyword evidence="1" id="KW-0472">Membrane</keyword>
<keyword evidence="1" id="KW-1133">Transmembrane helix</keyword>
<feature type="transmembrane region" description="Helical" evidence="1">
    <location>
        <begin position="6"/>
        <end position="31"/>
    </location>
</feature>
<evidence type="ECO:0000256" key="1">
    <source>
        <dbReference type="SAM" id="Phobius"/>
    </source>
</evidence>
<keyword evidence="2" id="KW-0378">Hydrolase</keyword>
<organism evidence="2 3">
    <name type="scientific">Bacillus benzoevorans</name>
    <dbReference type="NCBI Taxonomy" id="1456"/>
    <lineage>
        <taxon>Bacteria</taxon>
        <taxon>Bacillati</taxon>
        <taxon>Bacillota</taxon>
        <taxon>Bacilli</taxon>
        <taxon>Bacillales</taxon>
        <taxon>Bacillaceae</taxon>
        <taxon>Bacillus</taxon>
    </lineage>
</organism>
<evidence type="ECO:0000313" key="2">
    <source>
        <dbReference type="EMBL" id="MBB6444106.1"/>
    </source>
</evidence>
<accession>A0A7X0HP08</accession>
<proteinExistence type="predicted"/>
<feature type="transmembrane region" description="Helical" evidence="1">
    <location>
        <begin position="43"/>
        <end position="68"/>
    </location>
</feature>
<feature type="transmembrane region" description="Helical" evidence="1">
    <location>
        <begin position="74"/>
        <end position="93"/>
    </location>
</feature>
<dbReference type="EMBL" id="JACHGK010000002">
    <property type="protein sequence ID" value="MBB6444106.1"/>
    <property type="molecule type" value="Genomic_DNA"/>
</dbReference>
<evidence type="ECO:0000313" key="3">
    <source>
        <dbReference type="Proteomes" id="UP000531594"/>
    </source>
</evidence>
<comment type="caution">
    <text evidence="2">The sequence shown here is derived from an EMBL/GenBank/DDBJ whole genome shotgun (WGS) entry which is preliminary data.</text>
</comment>
<keyword evidence="3" id="KW-1185">Reference proteome</keyword>